<accession>K1UC26</accession>
<dbReference type="Pfam" id="PF01545">
    <property type="entry name" value="Cation_efflux"/>
    <property type="match status" value="1"/>
</dbReference>
<dbReference type="InterPro" id="IPR058533">
    <property type="entry name" value="Cation_efflux_TM"/>
</dbReference>
<feature type="non-terminal residue" evidence="6">
    <location>
        <position position="85"/>
    </location>
</feature>
<protein>
    <submittedName>
        <fullName evidence="6">Cation diffusion facilitator family transporter</fullName>
    </submittedName>
</protein>
<dbReference type="EMBL" id="AJWY01001472">
    <property type="protein sequence ID" value="EKC79733.1"/>
    <property type="molecule type" value="Genomic_DNA"/>
</dbReference>
<comment type="subcellular location">
    <subcellularLocation>
        <location evidence="1">Membrane</location>
        <topology evidence="1">Multi-pass membrane protein</topology>
    </subcellularLocation>
</comment>
<evidence type="ECO:0000313" key="6">
    <source>
        <dbReference type="EMBL" id="EKC79733.1"/>
    </source>
</evidence>
<gene>
    <name evidence="6" type="ORF">LEA_02129</name>
</gene>
<organism evidence="6">
    <name type="scientific">human gut metagenome</name>
    <dbReference type="NCBI Taxonomy" id="408170"/>
    <lineage>
        <taxon>unclassified sequences</taxon>
        <taxon>metagenomes</taxon>
        <taxon>organismal metagenomes</taxon>
    </lineage>
</organism>
<dbReference type="AlphaFoldDB" id="K1UC26"/>
<proteinExistence type="predicted"/>
<dbReference type="InterPro" id="IPR027469">
    <property type="entry name" value="Cation_efflux_TMD_sf"/>
</dbReference>
<keyword evidence="4" id="KW-0472">Membrane</keyword>
<evidence type="ECO:0000259" key="5">
    <source>
        <dbReference type="Pfam" id="PF01545"/>
    </source>
</evidence>
<feature type="domain" description="Cation efflux protein transmembrane" evidence="5">
    <location>
        <begin position="31"/>
        <end position="85"/>
    </location>
</feature>
<keyword evidence="2" id="KW-0812">Transmembrane</keyword>
<dbReference type="SUPFAM" id="SSF161111">
    <property type="entry name" value="Cation efflux protein transmembrane domain-like"/>
    <property type="match status" value="1"/>
</dbReference>
<evidence type="ECO:0000256" key="3">
    <source>
        <dbReference type="ARBA" id="ARBA00022989"/>
    </source>
</evidence>
<dbReference type="GO" id="GO:0008324">
    <property type="term" value="F:monoatomic cation transmembrane transporter activity"/>
    <property type="evidence" value="ECO:0007669"/>
    <property type="project" value="InterPro"/>
</dbReference>
<evidence type="ECO:0000256" key="4">
    <source>
        <dbReference type="ARBA" id="ARBA00023136"/>
    </source>
</evidence>
<evidence type="ECO:0000256" key="1">
    <source>
        <dbReference type="ARBA" id="ARBA00004141"/>
    </source>
</evidence>
<comment type="caution">
    <text evidence="6">The sequence shown here is derived from an EMBL/GenBank/DDBJ whole genome shotgun (WGS) entry which is preliminary data.</text>
</comment>
<dbReference type="Gene3D" id="1.20.1510.10">
    <property type="entry name" value="Cation efflux protein transmembrane domain"/>
    <property type="match status" value="1"/>
</dbReference>
<dbReference type="GO" id="GO:0016020">
    <property type="term" value="C:membrane"/>
    <property type="evidence" value="ECO:0007669"/>
    <property type="project" value="UniProtKB-SubCell"/>
</dbReference>
<evidence type="ECO:0000256" key="2">
    <source>
        <dbReference type="ARBA" id="ARBA00022692"/>
    </source>
</evidence>
<sequence>MTKLLIKRFIKDYENTQNSDVRTAYGKFSSIVGIVCNAILFISKLIVGTLSASVSITADAVNNLSDASSSIISLLGFKLASRPAD</sequence>
<keyword evidence="3" id="KW-1133">Transmembrane helix</keyword>
<name>K1UC26_9ZZZZ</name>
<reference evidence="6" key="1">
    <citation type="journal article" date="2013" name="Environ. Microbiol.">
        <title>Microbiota from the distal guts of lean and obese adolescents exhibit partial functional redundancy besides clear differences in community structure.</title>
        <authorList>
            <person name="Ferrer M."/>
            <person name="Ruiz A."/>
            <person name="Lanza F."/>
            <person name="Haange S.B."/>
            <person name="Oberbach A."/>
            <person name="Till H."/>
            <person name="Bargiela R."/>
            <person name="Campoy C."/>
            <person name="Segura M.T."/>
            <person name="Richter M."/>
            <person name="von Bergen M."/>
            <person name="Seifert J."/>
            <person name="Suarez A."/>
        </authorList>
    </citation>
    <scope>NUCLEOTIDE SEQUENCE</scope>
</reference>